<dbReference type="AlphaFoldDB" id="A0AAT9GNY3"/>
<comment type="similarity">
    <text evidence="1">Belongs to the gamma-glutamylcyclotransferase family.</text>
</comment>
<organism evidence="4">
    <name type="scientific">Sulfurisphaera javensis</name>
    <dbReference type="NCBI Taxonomy" id="2049879"/>
    <lineage>
        <taxon>Archaea</taxon>
        <taxon>Thermoproteota</taxon>
        <taxon>Thermoprotei</taxon>
        <taxon>Sulfolobales</taxon>
        <taxon>Sulfolobaceae</taxon>
        <taxon>Sulfurisphaera</taxon>
    </lineage>
</organism>
<proteinExistence type="inferred from homology"/>
<dbReference type="PANTHER" id="PTHR12510">
    <property type="entry name" value="TROPONIN C-AKIN-1 PROTEIN"/>
    <property type="match status" value="1"/>
</dbReference>
<feature type="domain" description="Gamma-glutamylcyclotransferase AIG2-like" evidence="3">
    <location>
        <begin position="4"/>
        <end position="122"/>
    </location>
</feature>
<evidence type="ECO:0000313" key="4">
    <source>
        <dbReference type="EMBL" id="BFH72601.1"/>
    </source>
</evidence>
<accession>A0AAT9GNY3</accession>
<evidence type="ECO:0000259" key="3">
    <source>
        <dbReference type="Pfam" id="PF06094"/>
    </source>
</evidence>
<name>A0AAT9GNY3_9CREN</name>
<sequence>MPYLFVYGSLRYGFELHHLLSNSRFVGLAFTEGYKMYDLGSYPGVIKGDGIIYGEVYEVDEDTINLLDRVEDYRGRPDDLYIREKTKVYFDDKRKYSLSDVYIYVYNQDISGRDLIDEGDYSKYVRMPVILNYFAYAENTNEEVLRQRGVKKILKKINAIAYGYKMIFNIPCRWKYCANLIEDEKGKVCGYIYVMHEDELNTLDKAEQHLVKYMREVIKVIDEKGKEYYAYAYVSPDKGNQEKPSEEYLSLIIQGLKRGWGNNCISSGLL</sequence>
<dbReference type="GO" id="GO:0005829">
    <property type="term" value="C:cytosol"/>
    <property type="evidence" value="ECO:0007669"/>
    <property type="project" value="TreeGrafter"/>
</dbReference>
<dbReference type="GO" id="GO:0061929">
    <property type="term" value="F:gamma-glutamylaminecyclotransferase activity"/>
    <property type="evidence" value="ECO:0007669"/>
    <property type="project" value="InterPro"/>
</dbReference>
<feature type="coiled-coil region" evidence="2">
    <location>
        <begin position="196"/>
        <end position="223"/>
    </location>
</feature>
<dbReference type="EMBL" id="AP031322">
    <property type="protein sequence ID" value="BFH72601.1"/>
    <property type="molecule type" value="Genomic_DNA"/>
</dbReference>
<dbReference type="Gene3D" id="3.10.490.10">
    <property type="entry name" value="Gamma-glutamyl cyclotransferase-like"/>
    <property type="match status" value="2"/>
</dbReference>
<dbReference type="InterPro" id="IPR009288">
    <property type="entry name" value="AIG2-like_dom"/>
</dbReference>
<dbReference type="KEGG" id="sjv:SJAV_05450"/>
<feature type="domain" description="Gamma-glutamylcyclotransferase AIG2-like" evidence="3">
    <location>
        <begin position="147"/>
        <end position="248"/>
    </location>
</feature>
<dbReference type="SUPFAM" id="SSF110857">
    <property type="entry name" value="Gamma-glutamyl cyclotransferase-like"/>
    <property type="match status" value="2"/>
</dbReference>
<dbReference type="GeneID" id="92353479"/>
<protein>
    <submittedName>
        <fullName evidence="4">Gamma-glutamylcyclotransferase</fullName>
    </submittedName>
</protein>
<evidence type="ECO:0000256" key="2">
    <source>
        <dbReference type="SAM" id="Coils"/>
    </source>
</evidence>
<dbReference type="Pfam" id="PF06094">
    <property type="entry name" value="GGACT"/>
    <property type="match status" value="2"/>
</dbReference>
<reference evidence="4" key="1">
    <citation type="submission" date="2024-03" db="EMBL/GenBank/DDBJ databases">
        <title>Complete genome sequence of Sulfurisphaera javensis strain KD-1.</title>
        <authorList>
            <person name="Sakai H."/>
            <person name="Nur N."/>
            <person name="Suwanto A."/>
            <person name="Kurosawa N."/>
        </authorList>
    </citation>
    <scope>NUCLEOTIDE SEQUENCE</scope>
    <source>
        <strain evidence="4">KD-1</strain>
    </source>
</reference>
<evidence type="ECO:0000256" key="1">
    <source>
        <dbReference type="ARBA" id="ARBA00008861"/>
    </source>
</evidence>
<dbReference type="InterPro" id="IPR036568">
    <property type="entry name" value="GGCT-like_sf"/>
</dbReference>
<dbReference type="CDD" id="cd06661">
    <property type="entry name" value="GGCT_like"/>
    <property type="match status" value="2"/>
</dbReference>
<keyword evidence="2" id="KW-0175">Coiled coil</keyword>
<dbReference type="InterPro" id="IPR013024">
    <property type="entry name" value="GGCT-like"/>
</dbReference>
<gene>
    <name evidence="4" type="ORF">SJAV_05450</name>
</gene>
<dbReference type="RefSeq" id="WP_369610812.1">
    <property type="nucleotide sequence ID" value="NZ_AP031322.1"/>
</dbReference>
<dbReference type="InterPro" id="IPR039126">
    <property type="entry name" value="GGACT"/>
</dbReference>
<dbReference type="PANTHER" id="PTHR12510:SF4">
    <property type="entry name" value="GAMMA-GLUTAMYLAMINECYCLOTRANSFERASE"/>
    <property type="match status" value="1"/>
</dbReference>